<evidence type="ECO:0000313" key="2">
    <source>
        <dbReference type="EMBL" id="MCL7022098.1"/>
    </source>
</evidence>
<accession>A0AA41V225</accession>
<name>A0AA41V225_PAPNU</name>
<organism evidence="2 3">
    <name type="scientific">Papaver nudicaule</name>
    <name type="common">Iceland poppy</name>
    <dbReference type="NCBI Taxonomy" id="74823"/>
    <lineage>
        <taxon>Eukaryota</taxon>
        <taxon>Viridiplantae</taxon>
        <taxon>Streptophyta</taxon>
        <taxon>Embryophyta</taxon>
        <taxon>Tracheophyta</taxon>
        <taxon>Spermatophyta</taxon>
        <taxon>Magnoliopsida</taxon>
        <taxon>Ranunculales</taxon>
        <taxon>Papaveraceae</taxon>
        <taxon>Papaveroideae</taxon>
        <taxon>Papaver</taxon>
    </lineage>
</organism>
<evidence type="ECO:0000256" key="1">
    <source>
        <dbReference type="SAM" id="MobiDB-lite"/>
    </source>
</evidence>
<evidence type="ECO:0000313" key="3">
    <source>
        <dbReference type="Proteomes" id="UP001177140"/>
    </source>
</evidence>
<proteinExistence type="predicted"/>
<protein>
    <submittedName>
        <fullName evidence="2">Uncharacterized protein</fullName>
    </submittedName>
</protein>
<reference evidence="2" key="1">
    <citation type="submission" date="2022-03" db="EMBL/GenBank/DDBJ databases">
        <title>A functionally conserved STORR gene fusion in Papaver species that diverged 16.8 million years ago.</title>
        <authorList>
            <person name="Catania T."/>
        </authorList>
    </citation>
    <scope>NUCLEOTIDE SEQUENCE</scope>
    <source>
        <strain evidence="2">S-191538</strain>
    </source>
</reference>
<feature type="region of interest" description="Disordered" evidence="1">
    <location>
        <begin position="84"/>
        <end position="110"/>
    </location>
</feature>
<dbReference type="EMBL" id="JAJJMA010008075">
    <property type="protein sequence ID" value="MCL7022098.1"/>
    <property type="molecule type" value="Genomic_DNA"/>
</dbReference>
<dbReference type="Proteomes" id="UP001177140">
    <property type="component" value="Unassembled WGS sequence"/>
</dbReference>
<feature type="compositionally biased region" description="Basic and acidic residues" evidence="1">
    <location>
        <begin position="91"/>
        <end position="110"/>
    </location>
</feature>
<sequence>MNELQHKPANHILPIHHHPYPLTMIIYWHALVHIIEELQKCHVVHPYTKFFHECTNLKIKLVIVFKAVERKQCLQESKNLKGRLQKRNRKAEKMTENMDRLKTEDTRCSH</sequence>
<dbReference type="AlphaFoldDB" id="A0AA41V225"/>
<comment type="caution">
    <text evidence="2">The sequence shown here is derived from an EMBL/GenBank/DDBJ whole genome shotgun (WGS) entry which is preliminary data.</text>
</comment>
<gene>
    <name evidence="2" type="ORF">MKW94_016561</name>
</gene>
<keyword evidence="3" id="KW-1185">Reference proteome</keyword>